<gene>
    <name evidence="1" type="ORF">FNL39_102418</name>
</gene>
<evidence type="ECO:0008006" key="3">
    <source>
        <dbReference type="Google" id="ProtNLM"/>
    </source>
</evidence>
<name>A0ABQ6YRS2_9NOCA</name>
<reference evidence="1 2" key="1">
    <citation type="submission" date="2019-07" db="EMBL/GenBank/DDBJ databases">
        <title>Genomic Encyclopedia of Type Strains, Phase IV (KMG-IV): sequencing the most valuable type-strain genomes for metagenomic binning, comparative biology and taxonomic classification.</title>
        <authorList>
            <person name="Goeker M."/>
        </authorList>
    </citation>
    <scope>NUCLEOTIDE SEQUENCE [LARGE SCALE GENOMIC DNA]</scope>
    <source>
        <strain evidence="1 2">DSM 44831</strain>
    </source>
</reference>
<dbReference type="RefSeq" id="WP_067982151.1">
    <property type="nucleotide sequence ID" value="NZ_VMSD01000002.1"/>
</dbReference>
<dbReference type="Proteomes" id="UP000798951">
    <property type="component" value="Unassembled WGS sequence"/>
</dbReference>
<evidence type="ECO:0000313" key="1">
    <source>
        <dbReference type="EMBL" id="KAF0848270.1"/>
    </source>
</evidence>
<keyword evidence="2" id="KW-1185">Reference proteome</keyword>
<comment type="caution">
    <text evidence="1">The sequence shown here is derived from an EMBL/GenBank/DDBJ whole genome shotgun (WGS) entry which is preliminary data.</text>
</comment>
<protein>
    <recommendedName>
        <fullName evidence="3">CYTH domain-containing protein</fullName>
    </recommendedName>
</protein>
<dbReference type="EMBL" id="VMSD01000002">
    <property type="protein sequence ID" value="KAF0848270.1"/>
    <property type="molecule type" value="Genomic_DNA"/>
</dbReference>
<proteinExistence type="predicted"/>
<evidence type="ECO:0000313" key="2">
    <source>
        <dbReference type="Proteomes" id="UP000798951"/>
    </source>
</evidence>
<sequence length="190" mass="22063">MRKRTRHLRLRLAGRLDQAGLETLRATLRLSRVGRLTDREDAEFGVREVRLAEGRAAQLELWRIEQDQWSIYLDTSADTELTSAEISHWQELAEEAARAVGFDVVERRVFHAQRPSVATETRNEDWLRTMRWDLPARTLPELWSVLQVTTASDDEKREALRKFMASPTWEPAPTGLREEAEAFLAHDQSR</sequence>
<accession>A0ABQ6YRS2</accession>
<organism evidence="1 2">
    <name type="scientific">Nocardia caishijiensis</name>
    <dbReference type="NCBI Taxonomy" id="184756"/>
    <lineage>
        <taxon>Bacteria</taxon>
        <taxon>Bacillati</taxon>
        <taxon>Actinomycetota</taxon>
        <taxon>Actinomycetes</taxon>
        <taxon>Mycobacteriales</taxon>
        <taxon>Nocardiaceae</taxon>
        <taxon>Nocardia</taxon>
    </lineage>
</organism>